<sequence length="98" mass="10832">MKKFIFKHIMPVLALALISGSYVLMSFGAAHTQQDELHWFEKDNDGVYQDMGISDAPPNSCDGFAGNVCAKGFSLENPIPDPEDITDSTPSEDTRRRP</sequence>
<feature type="region of interest" description="Disordered" evidence="1">
    <location>
        <begin position="75"/>
        <end position="98"/>
    </location>
</feature>
<accession>A0A4Q6XDN0</accession>
<reference evidence="3 4" key="1">
    <citation type="submission" date="2019-02" db="EMBL/GenBank/DDBJ databases">
        <authorList>
            <person name="Li Y."/>
        </authorList>
    </citation>
    <scope>NUCLEOTIDE SEQUENCE [LARGE SCALE GENOMIC DNA]</scope>
    <source>
        <strain evidence="3 4">30C10-4-7</strain>
    </source>
</reference>
<evidence type="ECO:0000313" key="4">
    <source>
        <dbReference type="Proteomes" id="UP000292855"/>
    </source>
</evidence>
<feature type="signal peptide" evidence="2">
    <location>
        <begin position="1"/>
        <end position="32"/>
    </location>
</feature>
<dbReference type="RefSeq" id="WP_130143377.1">
    <property type="nucleotide sequence ID" value="NZ_SGIT01000006.1"/>
</dbReference>
<evidence type="ECO:0000256" key="1">
    <source>
        <dbReference type="SAM" id="MobiDB-lite"/>
    </source>
</evidence>
<dbReference type="OrthoDB" id="9970878at2"/>
<proteinExistence type="predicted"/>
<evidence type="ECO:0000313" key="3">
    <source>
        <dbReference type="EMBL" id="RZF57890.1"/>
    </source>
</evidence>
<name>A0A4Q6XDN0_9SPHI</name>
<organism evidence="3 4">
    <name type="scientific">Sphingobacterium corticibacterium</name>
    <dbReference type="NCBI Taxonomy" id="2484746"/>
    <lineage>
        <taxon>Bacteria</taxon>
        <taxon>Pseudomonadati</taxon>
        <taxon>Bacteroidota</taxon>
        <taxon>Sphingobacteriia</taxon>
        <taxon>Sphingobacteriales</taxon>
        <taxon>Sphingobacteriaceae</taxon>
        <taxon>Sphingobacterium</taxon>
    </lineage>
</organism>
<dbReference type="Proteomes" id="UP000292855">
    <property type="component" value="Unassembled WGS sequence"/>
</dbReference>
<protein>
    <submittedName>
        <fullName evidence="3">Uncharacterized protein</fullName>
    </submittedName>
</protein>
<keyword evidence="2" id="KW-0732">Signal</keyword>
<gene>
    <name evidence="3" type="ORF">EWE74_19660</name>
</gene>
<dbReference type="EMBL" id="SGIT01000006">
    <property type="protein sequence ID" value="RZF57890.1"/>
    <property type="molecule type" value="Genomic_DNA"/>
</dbReference>
<keyword evidence="4" id="KW-1185">Reference proteome</keyword>
<dbReference type="AlphaFoldDB" id="A0A4Q6XDN0"/>
<feature type="chain" id="PRO_5020457160" evidence="2">
    <location>
        <begin position="33"/>
        <end position="98"/>
    </location>
</feature>
<evidence type="ECO:0000256" key="2">
    <source>
        <dbReference type="SAM" id="SignalP"/>
    </source>
</evidence>
<comment type="caution">
    <text evidence="3">The sequence shown here is derived from an EMBL/GenBank/DDBJ whole genome shotgun (WGS) entry which is preliminary data.</text>
</comment>